<keyword evidence="3 6" id="KW-0067">ATP-binding</keyword>
<feature type="domain" description="ABC transporter" evidence="5">
    <location>
        <begin position="24"/>
        <end position="257"/>
    </location>
</feature>
<evidence type="ECO:0000256" key="1">
    <source>
        <dbReference type="ARBA" id="ARBA00022448"/>
    </source>
</evidence>
<dbReference type="Gene3D" id="3.40.50.300">
    <property type="entry name" value="P-loop containing nucleotide triphosphate hydrolases"/>
    <property type="match status" value="1"/>
</dbReference>
<keyword evidence="7" id="KW-1185">Reference proteome</keyword>
<dbReference type="InterPro" id="IPR003593">
    <property type="entry name" value="AAA+_ATPase"/>
</dbReference>
<dbReference type="GO" id="GO:0005524">
    <property type="term" value="F:ATP binding"/>
    <property type="evidence" value="ECO:0007669"/>
    <property type="project" value="UniProtKB-KW"/>
</dbReference>
<organism evidence="6 7">
    <name type="scientific">Cohnella nanjingensis</name>
    <dbReference type="NCBI Taxonomy" id="1387779"/>
    <lineage>
        <taxon>Bacteria</taxon>
        <taxon>Bacillati</taxon>
        <taxon>Bacillota</taxon>
        <taxon>Bacilli</taxon>
        <taxon>Bacillales</taxon>
        <taxon>Paenibacillaceae</taxon>
        <taxon>Cohnella</taxon>
    </lineage>
</organism>
<sequence length="358" mass="40561">MLAIDVRQLRKQFNVQKNREGLKGAMLDLFKREHTQVTAVKDISFQIPQGEICGYIGENGAGKSTTIKMLTGILVPTSGHIEVNGYVPFRDREKFVQGIGVVFGQRSQLWWDIGVIESFRLLRKVYRVSEDDFKRRLDELVETLTLGELLNRPVRKLSLGQRMRCELAAALLHNPSILFLDEPTIGLDVVVKTEIREFLKRLNREHGTTILLTTHDLQDIEALCSRVIMLDDGRIIYDGGLEELKARWGKGREVQFQFNDPIAIERLAFLTGGLDVRWSKENELTAKVWIPLEINVSDVLSRVVGTTDISDIKIFETSTEEIVREIYRTGSAETAADRIADPVRDEEAPTAQAEAVRS</sequence>
<dbReference type="PANTHER" id="PTHR42711:SF1">
    <property type="entry name" value="ABC-TRANSPORT PROTEIN, ATP-BINDING COMPONENT"/>
    <property type="match status" value="1"/>
</dbReference>
<feature type="region of interest" description="Disordered" evidence="4">
    <location>
        <begin position="337"/>
        <end position="358"/>
    </location>
</feature>
<keyword evidence="1" id="KW-0813">Transport</keyword>
<dbReference type="InterPro" id="IPR050763">
    <property type="entry name" value="ABC_transporter_ATP-binding"/>
</dbReference>
<feature type="compositionally biased region" description="Basic and acidic residues" evidence="4">
    <location>
        <begin position="337"/>
        <end position="347"/>
    </location>
</feature>
<dbReference type="AlphaFoldDB" id="A0A7X0VFX3"/>
<dbReference type="Pfam" id="PF00005">
    <property type="entry name" value="ABC_tran"/>
    <property type="match status" value="1"/>
</dbReference>
<keyword evidence="2" id="KW-0547">Nucleotide-binding</keyword>
<gene>
    <name evidence="6" type="ORF">H7C19_10225</name>
</gene>
<dbReference type="PROSITE" id="PS50893">
    <property type="entry name" value="ABC_TRANSPORTER_2"/>
    <property type="match status" value="1"/>
</dbReference>
<dbReference type="InterPro" id="IPR003439">
    <property type="entry name" value="ABC_transporter-like_ATP-bd"/>
</dbReference>
<accession>A0A7X0VFX3</accession>
<dbReference type="RefSeq" id="WP_185142552.1">
    <property type="nucleotide sequence ID" value="NZ_JACJVP010000016.1"/>
</dbReference>
<protein>
    <submittedName>
        <fullName evidence="6">ABC transporter ATP-binding protein</fullName>
    </submittedName>
</protein>
<evidence type="ECO:0000313" key="6">
    <source>
        <dbReference type="EMBL" id="MBB6671064.1"/>
    </source>
</evidence>
<dbReference type="InterPro" id="IPR027417">
    <property type="entry name" value="P-loop_NTPase"/>
</dbReference>
<dbReference type="PANTHER" id="PTHR42711">
    <property type="entry name" value="ABC TRANSPORTER ATP-BINDING PROTEIN"/>
    <property type="match status" value="1"/>
</dbReference>
<dbReference type="GO" id="GO:0016887">
    <property type="term" value="F:ATP hydrolysis activity"/>
    <property type="evidence" value="ECO:0007669"/>
    <property type="project" value="InterPro"/>
</dbReference>
<evidence type="ECO:0000259" key="5">
    <source>
        <dbReference type="PROSITE" id="PS50893"/>
    </source>
</evidence>
<dbReference type="SMART" id="SM00382">
    <property type="entry name" value="AAA"/>
    <property type="match status" value="1"/>
</dbReference>
<evidence type="ECO:0000256" key="3">
    <source>
        <dbReference type="ARBA" id="ARBA00022840"/>
    </source>
</evidence>
<comment type="caution">
    <text evidence="6">The sequence shown here is derived from an EMBL/GenBank/DDBJ whole genome shotgun (WGS) entry which is preliminary data.</text>
</comment>
<proteinExistence type="predicted"/>
<reference evidence="6 7" key="1">
    <citation type="submission" date="2020-08" db="EMBL/GenBank/DDBJ databases">
        <title>Cohnella phylogeny.</title>
        <authorList>
            <person name="Dunlap C."/>
        </authorList>
    </citation>
    <scope>NUCLEOTIDE SEQUENCE [LARGE SCALE GENOMIC DNA]</scope>
    <source>
        <strain evidence="6 7">DSM 28246</strain>
    </source>
</reference>
<dbReference type="SUPFAM" id="SSF52540">
    <property type="entry name" value="P-loop containing nucleoside triphosphate hydrolases"/>
    <property type="match status" value="1"/>
</dbReference>
<dbReference type="CDD" id="cd03267">
    <property type="entry name" value="ABC_NatA_like"/>
    <property type="match status" value="1"/>
</dbReference>
<dbReference type="Proteomes" id="UP000547209">
    <property type="component" value="Unassembled WGS sequence"/>
</dbReference>
<dbReference type="EMBL" id="JACJVP010000016">
    <property type="protein sequence ID" value="MBB6671064.1"/>
    <property type="molecule type" value="Genomic_DNA"/>
</dbReference>
<evidence type="ECO:0000256" key="4">
    <source>
        <dbReference type="SAM" id="MobiDB-lite"/>
    </source>
</evidence>
<evidence type="ECO:0000256" key="2">
    <source>
        <dbReference type="ARBA" id="ARBA00022741"/>
    </source>
</evidence>
<evidence type="ECO:0000313" key="7">
    <source>
        <dbReference type="Proteomes" id="UP000547209"/>
    </source>
</evidence>
<name>A0A7X0VFX3_9BACL</name>